<sequence length="103" mass="11099">MAARALLKNQPAAMRSAPVPPRVSSGREAAYRGKRPGMQGSLEDGPSWSGCPTRHVLAVAGLDPGISPDHPACLKRRGIQIGITGTRPVMTWRDFPTRQARED</sequence>
<dbReference type="PATRIC" id="fig|864069.3.peg.4582"/>
<dbReference type="HOGENOM" id="CLU_2260521_0_0_5"/>
<reference evidence="2 3" key="1">
    <citation type="submission" date="2012-02" db="EMBL/GenBank/DDBJ databases">
        <title>Improved High-Quality Draft sequence of Microvirga sp. WSM3557.</title>
        <authorList>
            <consortium name="US DOE Joint Genome Institute"/>
            <person name="Lucas S."/>
            <person name="Han J."/>
            <person name="Lapidus A."/>
            <person name="Cheng J.-F."/>
            <person name="Goodwin L."/>
            <person name="Pitluck S."/>
            <person name="Peters L."/>
            <person name="Zhang X."/>
            <person name="Detter J.C."/>
            <person name="Han C."/>
            <person name="Tapia R."/>
            <person name="Land M."/>
            <person name="Hauser L."/>
            <person name="Kyrpides N."/>
            <person name="Ivanova N."/>
            <person name="Pagani I."/>
            <person name="Brau L."/>
            <person name="Yates R."/>
            <person name="O'Hara G."/>
            <person name="Rui T."/>
            <person name="Howieson J."/>
            <person name="Reeve W."/>
            <person name="Woyke T."/>
        </authorList>
    </citation>
    <scope>NUCLEOTIDE SEQUENCE [LARGE SCALE GENOMIC DNA]</scope>
    <source>
        <strain evidence="2 3">WSM3557</strain>
    </source>
</reference>
<evidence type="ECO:0000313" key="2">
    <source>
        <dbReference type="EMBL" id="EIM27664.1"/>
    </source>
</evidence>
<feature type="region of interest" description="Disordered" evidence="1">
    <location>
        <begin position="1"/>
        <end position="49"/>
    </location>
</feature>
<gene>
    <name evidence="2" type="ORF">MicloDRAFT_00042350</name>
</gene>
<dbReference type="Proteomes" id="UP000003947">
    <property type="component" value="Unassembled WGS sequence"/>
</dbReference>
<evidence type="ECO:0000313" key="3">
    <source>
        <dbReference type="Proteomes" id="UP000003947"/>
    </source>
</evidence>
<dbReference type="EMBL" id="JH660645">
    <property type="protein sequence ID" value="EIM27664.1"/>
    <property type="molecule type" value="Genomic_DNA"/>
</dbReference>
<protein>
    <submittedName>
        <fullName evidence="2">Uncharacterized protein</fullName>
    </submittedName>
</protein>
<evidence type="ECO:0000256" key="1">
    <source>
        <dbReference type="SAM" id="MobiDB-lite"/>
    </source>
</evidence>
<dbReference type="AlphaFoldDB" id="I4YUM2"/>
<accession>I4YUM2</accession>
<dbReference type="STRING" id="864069.MicloDRAFT_00042350"/>
<keyword evidence="3" id="KW-1185">Reference proteome</keyword>
<organism evidence="2 3">
    <name type="scientific">Microvirga lotononidis</name>
    <dbReference type="NCBI Taxonomy" id="864069"/>
    <lineage>
        <taxon>Bacteria</taxon>
        <taxon>Pseudomonadati</taxon>
        <taxon>Pseudomonadota</taxon>
        <taxon>Alphaproteobacteria</taxon>
        <taxon>Hyphomicrobiales</taxon>
        <taxon>Methylobacteriaceae</taxon>
        <taxon>Microvirga</taxon>
    </lineage>
</organism>
<name>I4YUM2_9HYPH</name>
<proteinExistence type="predicted"/>